<dbReference type="PANTHER" id="PTHR43649">
    <property type="entry name" value="ARABINOSE-BINDING PROTEIN-RELATED"/>
    <property type="match status" value="1"/>
</dbReference>
<evidence type="ECO:0000313" key="2">
    <source>
        <dbReference type="EMBL" id="EFC94407.1"/>
    </source>
</evidence>
<accession>D3AUU9</accession>
<dbReference type="SUPFAM" id="SSF53850">
    <property type="entry name" value="Periplasmic binding protein-like II"/>
    <property type="match status" value="1"/>
</dbReference>
<dbReference type="PROSITE" id="PS51257">
    <property type="entry name" value="PROKAR_LIPOPROTEIN"/>
    <property type="match status" value="1"/>
</dbReference>
<comment type="caution">
    <text evidence="2">The sequence shown here is derived from an EMBL/GenBank/DDBJ whole genome shotgun (WGS) entry which is preliminary data.</text>
</comment>
<feature type="chain" id="PRO_5039492017" evidence="1">
    <location>
        <begin position="22"/>
        <end position="219"/>
    </location>
</feature>
<gene>
    <name evidence="2" type="ORF">CLOSTHATH_07419</name>
</gene>
<reference evidence="2 3" key="1">
    <citation type="submission" date="2010-01" db="EMBL/GenBank/DDBJ databases">
        <authorList>
            <person name="Weinstock G."/>
            <person name="Sodergren E."/>
            <person name="Clifton S."/>
            <person name="Fulton L."/>
            <person name="Fulton B."/>
            <person name="Courtney L."/>
            <person name="Fronick C."/>
            <person name="Harrison M."/>
            <person name="Strong C."/>
            <person name="Farmer C."/>
            <person name="Delahaunty K."/>
            <person name="Markovic C."/>
            <person name="Hall O."/>
            <person name="Minx P."/>
            <person name="Tomlinson C."/>
            <person name="Mitreva M."/>
            <person name="Nelson J."/>
            <person name="Hou S."/>
            <person name="Wollam A."/>
            <person name="Pepin K.H."/>
            <person name="Johnson M."/>
            <person name="Bhonagiri V."/>
            <person name="Nash W.E."/>
            <person name="Warren W."/>
            <person name="Chinwalla A."/>
            <person name="Mardis E.R."/>
            <person name="Wilson R.K."/>
        </authorList>
    </citation>
    <scope>NUCLEOTIDE SEQUENCE [LARGE SCALE GENOMIC DNA]</scope>
    <source>
        <strain evidence="2 3">DSM 13479</strain>
    </source>
</reference>
<keyword evidence="1" id="KW-0732">Signal</keyword>
<sequence length="219" mass="24117">MKKRGLAMGIAVVLGCMSLTGCGGNSNEAKNGETAAATSRVEAKNEGEIELTMMGGAHLVSVAEIVLRDYLAEHPNVKINFEKYSYGEYPTKMKLQLSNDESTPDIMIVHDLYAPQFAKAGYLVDLSDMFTEGEVLPVMDPVTMDGKVYGIPNQVTNQYVFMYRQDIYDELGLTVPETFDDYFNQAVALKENGYYAGAFDPADSGCNEVFQNFIYMLGG</sequence>
<dbReference type="InterPro" id="IPR050490">
    <property type="entry name" value="Bact_solute-bd_prot1"/>
</dbReference>
<name>D3AUU9_9FIRM</name>
<dbReference type="Gene3D" id="3.40.190.10">
    <property type="entry name" value="Periplasmic binding protein-like II"/>
    <property type="match status" value="1"/>
</dbReference>
<proteinExistence type="predicted"/>
<dbReference type="RefSeq" id="WP_006777842.1">
    <property type="nucleotide sequence ID" value="NZ_GG668165.1"/>
</dbReference>
<dbReference type="PANTHER" id="PTHR43649:SF12">
    <property type="entry name" value="DIACETYLCHITOBIOSE BINDING PROTEIN DASA"/>
    <property type="match status" value="1"/>
</dbReference>
<evidence type="ECO:0000313" key="3">
    <source>
        <dbReference type="Proteomes" id="UP000004968"/>
    </source>
</evidence>
<feature type="signal peptide" evidence="1">
    <location>
        <begin position="1"/>
        <end position="21"/>
    </location>
</feature>
<dbReference type="Proteomes" id="UP000004968">
    <property type="component" value="Unassembled WGS sequence"/>
</dbReference>
<evidence type="ECO:0000256" key="1">
    <source>
        <dbReference type="SAM" id="SignalP"/>
    </source>
</evidence>
<dbReference type="HOGENOM" id="CLU_1269264_0_0_9"/>
<protein>
    <submittedName>
        <fullName evidence="2">ABC transporter, solute-binding protein</fullName>
    </submittedName>
</protein>
<dbReference type="AlphaFoldDB" id="D3AUU9"/>
<organism evidence="2 3">
    <name type="scientific">Hungatella hathewayi DSM 13479</name>
    <dbReference type="NCBI Taxonomy" id="566550"/>
    <lineage>
        <taxon>Bacteria</taxon>
        <taxon>Bacillati</taxon>
        <taxon>Bacillota</taxon>
        <taxon>Clostridia</taxon>
        <taxon>Lachnospirales</taxon>
        <taxon>Lachnospiraceae</taxon>
        <taxon>Hungatella</taxon>
    </lineage>
</organism>
<dbReference type="EMBL" id="ACIO01001139">
    <property type="protein sequence ID" value="EFC94407.1"/>
    <property type="molecule type" value="Genomic_DNA"/>
</dbReference>
<feature type="non-terminal residue" evidence="2">
    <location>
        <position position="219"/>
    </location>
</feature>
<dbReference type="Pfam" id="PF01547">
    <property type="entry name" value="SBP_bac_1"/>
    <property type="match status" value="1"/>
</dbReference>
<dbReference type="InterPro" id="IPR006059">
    <property type="entry name" value="SBP"/>
</dbReference>